<accession>A0ACC6CC31</accession>
<name>A0ACC6CC31_9BURK</name>
<dbReference type="EMBL" id="JAPPUY010000003">
    <property type="protein sequence ID" value="MCY4746017.1"/>
    <property type="molecule type" value="Genomic_DNA"/>
</dbReference>
<organism evidence="1 2">
    <name type="scientific">Roseateles hydrophilus</name>
    <dbReference type="NCBI Taxonomy" id="2975054"/>
    <lineage>
        <taxon>Bacteria</taxon>
        <taxon>Pseudomonadati</taxon>
        <taxon>Pseudomonadota</taxon>
        <taxon>Betaproteobacteria</taxon>
        <taxon>Burkholderiales</taxon>
        <taxon>Sphaerotilaceae</taxon>
        <taxon>Roseateles</taxon>
    </lineage>
</organism>
<gene>
    <name evidence="1" type="ORF">NYO99_13610</name>
</gene>
<evidence type="ECO:0000313" key="2">
    <source>
        <dbReference type="Proteomes" id="UP001076464"/>
    </source>
</evidence>
<reference evidence="1" key="1">
    <citation type="submission" date="2022-08" db="EMBL/GenBank/DDBJ databases">
        <title>Genome sequencing of Pelomonas sp. UHG3.</title>
        <authorList>
            <person name="So Y."/>
        </authorList>
    </citation>
    <scope>NUCLEOTIDE SEQUENCE</scope>
    <source>
        <strain evidence="1">UHG3</strain>
    </source>
</reference>
<proteinExistence type="predicted"/>
<sequence length="345" mass="38213">MAASVQAHWFDGQHGQARPVSVSLREGQLHFADQCLPLHRVQWPERMRHGQRLMVLPGGGVLSFPDAAAFDAWADATGQRPGLVERWQLSWPLAVMALVFISALFAAGWRWGLPWASDELVKRIPRSVEQPVGEEFMAFVDKQWLRPSQLSAAEQAAWRGRFERLLAQARASGMDVPEHIQLHFRRTSATLGPNAFALVGGQMCITDELIALLKDEPDAVLTILAHEVGHLQHRHGLRTLIRASVVTAATSLWLGDFSSFLNGLPVLLATNGYRRDHEREADAFARDMAQRGGVDPARIAVFFERIREAYGDQSGSAFAIAFSSHPADDERIAFFKAEAASAPKN</sequence>
<comment type="caution">
    <text evidence="1">The sequence shown here is derived from an EMBL/GenBank/DDBJ whole genome shotgun (WGS) entry which is preliminary data.</text>
</comment>
<evidence type="ECO:0000313" key="1">
    <source>
        <dbReference type="EMBL" id="MCY4746017.1"/>
    </source>
</evidence>
<dbReference type="Proteomes" id="UP001076464">
    <property type="component" value="Unassembled WGS sequence"/>
</dbReference>
<protein>
    <submittedName>
        <fullName evidence="1">M48 family metallopeptidase</fullName>
    </submittedName>
</protein>
<keyword evidence="2" id="KW-1185">Reference proteome</keyword>